<evidence type="ECO:0000256" key="1">
    <source>
        <dbReference type="SAM" id="MobiDB-lite"/>
    </source>
</evidence>
<organism evidence="3 4">
    <name type="scientific">Vibrio comitans NBRC 102076</name>
    <dbReference type="NCBI Taxonomy" id="1219078"/>
    <lineage>
        <taxon>Bacteria</taxon>
        <taxon>Pseudomonadati</taxon>
        <taxon>Pseudomonadota</taxon>
        <taxon>Gammaproteobacteria</taxon>
        <taxon>Vibrionales</taxon>
        <taxon>Vibrionaceae</taxon>
        <taxon>Vibrio</taxon>
    </lineage>
</organism>
<sequence length="530" mass="60433">MKMNTYKMTTLALSCAFAIAGCNSSSSDNSSTDIPTLPILPGQPGPVPPESKPELKNGRFLAGDFHVHTAVSEDAHTPVDEGLRRAFEVHDLDFVFLSDHLRLTHRDDQNIQHDTPLPVFDAIKKYQLQHFDKYLDQGKVIIAGTEWNNDNFEHTNVWMFDDEPNSDKSIDFMRQFEFYAQDYSESYYPAEDVAKWLDEGERFDTSTEGLEAIKWLKANIPTGQGLVQFNHPNRKGDNYTVSDYRDILNAAPGLMCAYEGLPGNQATDLRAEYEYDKYNGNIRAFVYGGVDYSVNELGGEWDALLAEGHKIYLTSNSDFHDAYAPGQYNKTLVWLDEQQEANVPNIMQAVCSGKTVAMYGNLIEDLNYYAESKYDKQMMGDSLYTQKGEDVELTIRFKPSEGNPYTDEHSIDAPVVDHIDLIGGEMVEPAKPGTLEYSLAYNRTTRLHHRFMIDDYQIDDDGYYTLTHTIENVDKDMYFRIRGTDIELNSERMDRDGNPNVDFRRASGASNEDNYNSLWFYSSPIYLNVE</sequence>
<evidence type="ECO:0000256" key="2">
    <source>
        <dbReference type="SAM" id="SignalP"/>
    </source>
</evidence>
<feature type="region of interest" description="Disordered" evidence="1">
    <location>
        <begin position="30"/>
        <end position="53"/>
    </location>
</feature>
<dbReference type="AlphaFoldDB" id="A0A4Y3IMX0"/>
<proteinExistence type="predicted"/>
<evidence type="ECO:0000313" key="4">
    <source>
        <dbReference type="Proteomes" id="UP000318242"/>
    </source>
</evidence>
<keyword evidence="2" id="KW-0732">Signal</keyword>
<dbReference type="EMBL" id="BJLH01000005">
    <property type="protein sequence ID" value="GEA60154.1"/>
    <property type="molecule type" value="Genomic_DNA"/>
</dbReference>
<dbReference type="SUPFAM" id="SSF89550">
    <property type="entry name" value="PHP domain-like"/>
    <property type="match status" value="1"/>
</dbReference>
<feature type="chain" id="PRO_5021209455" description="Histidinol-phosphatase" evidence="2">
    <location>
        <begin position="21"/>
        <end position="530"/>
    </location>
</feature>
<feature type="signal peptide" evidence="2">
    <location>
        <begin position="1"/>
        <end position="20"/>
    </location>
</feature>
<dbReference type="InterPro" id="IPR016195">
    <property type="entry name" value="Pol/histidinol_Pase-like"/>
</dbReference>
<dbReference type="PROSITE" id="PS51257">
    <property type="entry name" value="PROKAR_LIPOPROTEIN"/>
    <property type="match status" value="1"/>
</dbReference>
<evidence type="ECO:0000313" key="3">
    <source>
        <dbReference type="EMBL" id="GEA60154.1"/>
    </source>
</evidence>
<protein>
    <recommendedName>
        <fullName evidence="5">Histidinol-phosphatase</fullName>
    </recommendedName>
</protein>
<comment type="caution">
    <text evidence="3">The sequence shown here is derived from an EMBL/GenBank/DDBJ whole genome shotgun (WGS) entry which is preliminary data.</text>
</comment>
<dbReference type="Gene3D" id="3.20.20.140">
    <property type="entry name" value="Metal-dependent hydrolases"/>
    <property type="match status" value="1"/>
</dbReference>
<accession>A0A4Y3IMX0</accession>
<keyword evidence="4" id="KW-1185">Reference proteome</keyword>
<feature type="compositionally biased region" description="Pro residues" evidence="1">
    <location>
        <begin position="41"/>
        <end position="50"/>
    </location>
</feature>
<evidence type="ECO:0008006" key="5">
    <source>
        <dbReference type="Google" id="ProtNLM"/>
    </source>
</evidence>
<dbReference type="Proteomes" id="UP000318242">
    <property type="component" value="Unassembled WGS sequence"/>
</dbReference>
<dbReference type="OrthoDB" id="9997at2"/>
<name>A0A4Y3IMX0_9VIBR</name>
<reference evidence="3 4" key="1">
    <citation type="submission" date="2019-06" db="EMBL/GenBank/DDBJ databases">
        <title>Whole genome shotgun sequence of Vibrio comitans NBRC 102076.</title>
        <authorList>
            <person name="Hosoyama A."/>
            <person name="Uohara A."/>
            <person name="Ohji S."/>
            <person name="Ichikawa N."/>
        </authorList>
    </citation>
    <scope>NUCLEOTIDE SEQUENCE [LARGE SCALE GENOMIC DNA]</scope>
    <source>
        <strain evidence="3 4">NBRC 102076</strain>
    </source>
</reference>
<dbReference type="RefSeq" id="WP_141270596.1">
    <property type="nucleotide sequence ID" value="NZ_BJLH01000005.1"/>
</dbReference>
<gene>
    <name evidence="3" type="ORF">VCO01S_13470</name>
</gene>